<protein>
    <submittedName>
        <fullName evidence="5">Caspase family protein</fullName>
    </submittedName>
</protein>
<evidence type="ECO:0000259" key="4">
    <source>
        <dbReference type="Pfam" id="PF00656"/>
    </source>
</evidence>
<dbReference type="EMBL" id="JBHSBC010000046">
    <property type="protein sequence ID" value="MFC3985396.1"/>
    <property type="molecule type" value="Genomic_DNA"/>
</dbReference>
<reference evidence="6" key="1">
    <citation type="journal article" date="2019" name="Int. J. Syst. Evol. Microbiol.">
        <title>The Global Catalogue of Microorganisms (GCM) 10K type strain sequencing project: providing services to taxonomists for standard genome sequencing and annotation.</title>
        <authorList>
            <consortium name="The Broad Institute Genomics Platform"/>
            <consortium name="The Broad Institute Genome Sequencing Center for Infectious Disease"/>
            <person name="Wu L."/>
            <person name="Ma J."/>
        </authorList>
    </citation>
    <scope>NUCLEOTIDE SEQUENCE [LARGE SCALE GENOMIC DNA]</scope>
    <source>
        <strain evidence="6">TBRC 7912</strain>
    </source>
</reference>
<proteinExistence type="predicted"/>
<dbReference type="InterPro" id="IPR029030">
    <property type="entry name" value="Caspase-like_dom_sf"/>
</dbReference>
<feature type="repeat" description="WD" evidence="3">
    <location>
        <begin position="539"/>
        <end position="567"/>
    </location>
</feature>
<dbReference type="PANTHER" id="PTHR44129">
    <property type="entry name" value="WD REPEAT-CONTAINING PROTEIN POP1"/>
    <property type="match status" value="1"/>
</dbReference>
<evidence type="ECO:0000313" key="6">
    <source>
        <dbReference type="Proteomes" id="UP001595698"/>
    </source>
</evidence>
<dbReference type="NCBIfam" id="NF047832">
    <property type="entry name" value="caspase_w_EACC1"/>
    <property type="match status" value="1"/>
</dbReference>
<dbReference type="SMART" id="SM00320">
    <property type="entry name" value="WD40"/>
    <property type="match status" value="7"/>
</dbReference>
<dbReference type="InterPro" id="IPR019775">
    <property type="entry name" value="WD40_repeat_CS"/>
</dbReference>
<dbReference type="InterPro" id="IPR050349">
    <property type="entry name" value="WD_LIS1/nudF_dynein_reg"/>
</dbReference>
<dbReference type="Gene3D" id="3.40.50.1460">
    <property type="match status" value="1"/>
</dbReference>
<feature type="repeat" description="WD" evidence="3">
    <location>
        <begin position="363"/>
        <end position="404"/>
    </location>
</feature>
<dbReference type="InterPro" id="IPR020472">
    <property type="entry name" value="WD40_PAC1"/>
</dbReference>
<dbReference type="InterPro" id="IPR015943">
    <property type="entry name" value="WD40/YVTN_repeat-like_dom_sf"/>
</dbReference>
<sequence length="609" mass="64677">MRGDIHDRSESRAVLIGTSEYSDRRFPQLPAVANSLRGMAEVLTDPELCGWSEEQVEVWRDPTDMRRLVQNLRRVAEETTSVLLVYFAGHGTITRRGQLCMILKDTDFTDTDITGLEFERLREVLMDSPARTKIVILDCCYSGRAIEALSSTVVDSTDIHGAYTLTASDHNAHVVSLDQQADTPTSFTAELLDLVRTGVSGGPEWLTMNDIYSHLRQRLRGRGLPAPNQRGTDTAIHHPFVRNQAADRAPSVRPVPPSRKAPPLRVGRRAVLATGVGAAAVATVFGVAEVVRRFYGGTAATPRPTNTPSLSVTPTVDRSVLTGHTGAVNSVAFSPDGRTLASGGADGGIRLWNPESGGAVAVLTGHAGAVNAVAFSPDWRTLASGGADGTVRLWDVANETTTAVLTGHTGAVNSVAFNVRGNILASGGADRSARLWTVASRRTAATLTDRPAVVNAVRFGTDGTVLLTAYGDNHVRFWNVGTHEKMGLLTVNGISSVNTLSVNSKGVIALGNSPGDVTLWNGNGGGHPEDPPLRTGNPVNAVAYHPRARTLAVGTGDGRIQLWDTKTHKHKGPPLTGHTGGVTSLAFSPDGHTLASGGLDRTIRLWRTG</sequence>
<keyword evidence="6" id="KW-1185">Reference proteome</keyword>
<dbReference type="Pfam" id="PF00400">
    <property type="entry name" value="WD40"/>
    <property type="match status" value="6"/>
</dbReference>
<dbReference type="PRINTS" id="PR00320">
    <property type="entry name" value="GPROTEINBRPT"/>
</dbReference>
<dbReference type="SUPFAM" id="SSF50978">
    <property type="entry name" value="WD40 repeat-like"/>
    <property type="match status" value="1"/>
</dbReference>
<dbReference type="CDD" id="cd00200">
    <property type="entry name" value="WD40"/>
    <property type="match status" value="1"/>
</dbReference>
<dbReference type="InterPro" id="IPR001680">
    <property type="entry name" value="WD40_rpt"/>
</dbReference>
<feature type="repeat" description="WD" evidence="3">
    <location>
        <begin position="321"/>
        <end position="362"/>
    </location>
</feature>
<accession>A0ABV8F9V2</accession>
<dbReference type="SUPFAM" id="SSF52129">
    <property type="entry name" value="Caspase-like"/>
    <property type="match status" value="1"/>
</dbReference>
<feature type="domain" description="Peptidase C14 caspase" evidence="4">
    <location>
        <begin position="12"/>
        <end position="220"/>
    </location>
</feature>
<keyword evidence="2" id="KW-0677">Repeat</keyword>
<feature type="repeat" description="WD" evidence="3">
    <location>
        <begin position="405"/>
        <end position="446"/>
    </location>
</feature>
<feature type="repeat" description="WD" evidence="3">
    <location>
        <begin position="447"/>
        <end position="488"/>
    </location>
</feature>
<evidence type="ECO:0000256" key="3">
    <source>
        <dbReference type="PROSITE-ProRule" id="PRU00221"/>
    </source>
</evidence>
<feature type="repeat" description="WD" evidence="3">
    <location>
        <begin position="575"/>
        <end position="609"/>
    </location>
</feature>
<evidence type="ECO:0000256" key="1">
    <source>
        <dbReference type="ARBA" id="ARBA00022574"/>
    </source>
</evidence>
<keyword evidence="1 3" id="KW-0853">WD repeat</keyword>
<dbReference type="PROSITE" id="PS50294">
    <property type="entry name" value="WD_REPEATS_REGION"/>
    <property type="match status" value="5"/>
</dbReference>
<dbReference type="RefSeq" id="WP_386195464.1">
    <property type="nucleotide sequence ID" value="NZ_JBHSBC010000046.1"/>
</dbReference>
<gene>
    <name evidence="5" type="ORF">ACFOYY_35065</name>
</gene>
<evidence type="ECO:0000256" key="2">
    <source>
        <dbReference type="ARBA" id="ARBA00022737"/>
    </source>
</evidence>
<comment type="caution">
    <text evidence="5">The sequence shown here is derived from an EMBL/GenBank/DDBJ whole genome shotgun (WGS) entry which is preliminary data.</text>
</comment>
<name>A0ABV8F9V2_9ACTN</name>
<dbReference type="InterPro" id="IPR011600">
    <property type="entry name" value="Pept_C14_caspase"/>
</dbReference>
<organism evidence="5 6">
    <name type="scientific">Streptosporangium jomthongense</name>
    <dbReference type="NCBI Taxonomy" id="1193683"/>
    <lineage>
        <taxon>Bacteria</taxon>
        <taxon>Bacillati</taxon>
        <taxon>Actinomycetota</taxon>
        <taxon>Actinomycetes</taxon>
        <taxon>Streptosporangiales</taxon>
        <taxon>Streptosporangiaceae</taxon>
        <taxon>Streptosporangium</taxon>
    </lineage>
</organism>
<evidence type="ECO:0000313" key="5">
    <source>
        <dbReference type="EMBL" id="MFC3985396.1"/>
    </source>
</evidence>
<dbReference type="Gene3D" id="2.130.10.10">
    <property type="entry name" value="YVTN repeat-like/Quinoprotein amine dehydrogenase"/>
    <property type="match status" value="2"/>
</dbReference>
<dbReference type="PROSITE" id="PS50082">
    <property type="entry name" value="WD_REPEATS_2"/>
    <property type="match status" value="6"/>
</dbReference>
<dbReference type="Proteomes" id="UP001595698">
    <property type="component" value="Unassembled WGS sequence"/>
</dbReference>
<dbReference type="Pfam" id="PF00656">
    <property type="entry name" value="Peptidase_C14"/>
    <property type="match status" value="1"/>
</dbReference>
<dbReference type="PROSITE" id="PS00678">
    <property type="entry name" value="WD_REPEATS_1"/>
    <property type="match status" value="2"/>
</dbReference>
<dbReference type="InterPro" id="IPR036322">
    <property type="entry name" value="WD40_repeat_dom_sf"/>
</dbReference>